<evidence type="ECO:0000256" key="2">
    <source>
        <dbReference type="ARBA" id="ARBA00022475"/>
    </source>
</evidence>
<keyword evidence="5 8" id="KW-1133">Transmembrane helix</keyword>
<feature type="transmembrane region" description="Helical" evidence="8">
    <location>
        <begin position="175"/>
        <end position="195"/>
    </location>
</feature>
<feature type="binding site" evidence="7">
    <location>
        <position position="143"/>
    </location>
    <ligand>
        <name>Mg(2+)</name>
        <dbReference type="ChEBI" id="CHEBI:18420"/>
    </ligand>
</feature>
<gene>
    <name evidence="9" type="ORF">Pfl04_39400</name>
</gene>
<evidence type="ECO:0000256" key="3">
    <source>
        <dbReference type="ARBA" id="ARBA00022679"/>
    </source>
</evidence>
<evidence type="ECO:0000313" key="10">
    <source>
        <dbReference type="Proteomes" id="UP000653674"/>
    </source>
</evidence>
<evidence type="ECO:0000256" key="6">
    <source>
        <dbReference type="ARBA" id="ARBA00023136"/>
    </source>
</evidence>
<comment type="caution">
    <text evidence="9">The sequence shown here is derived from an EMBL/GenBank/DDBJ whole genome shotgun (WGS) entry which is preliminary data.</text>
</comment>
<organism evidence="9 10">
    <name type="scientific">Planosporangium flavigriseum</name>
    <dbReference type="NCBI Taxonomy" id="373681"/>
    <lineage>
        <taxon>Bacteria</taxon>
        <taxon>Bacillati</taxon>
        <taxon>Actinomycetota</taxon>
        <taxon>Actinomycetes</taxon>
        <taxon>Micromonosporales</taxon>
        <taxon>Micromonosporaceae</taxon>
        <taxon>Planosporangium</taxon>
    </lineage>
</organism>
<protein>
    <recommendedName>
        <fullName evidence="11">UDP-GlcNAc:undecaprenyl-phosphate GlcNAc-1-phosphate transferase</fullName>
    </recommendedName>
</protein>
<keyword evidence="4 8" id="KW-0812">Transmembrane</keyword>
<evidence type="ECO:0008006" key="11">
    <source>
        <dbReference type="Google" id="ProtNLM"/>
    </source>
</evidence>
<dbReference type="GO" id="GO:0071555">
    <property type="term" value="P:cell wall organization"/>
    <property type="evidence" value="ECO:0007669"/>
    <property type="project" value="TreeGrafter"/>
</dbReference>
<feature type="transmembrane region" description="Helical" evidence="8">
    <location>
        <begin position="69"/>
        <end position="89"/>
    </location>
</feature>
<feature type="transmembrane region" description="Helical" evidence="8">
    <location>
        <begin position="309"/>
        <end position="329"/>
    </location>
</feature>
<dbReference type="GO" id="GO:0016780">
    <property type="term" value="F:phosphotransferase activity, for other substituted phosphate groups"/>
    <property type="evidence" value="ECO:0007669"/>
    <property type="project" value="InterPro"/>
</dbReference>
<feature type="transmembrane region" description="Helical" evidence="8">
    <location>
        <begin position="125"/>
        <end position="145"/>
    </location>
</feature>
<feature type="transmembrane region" description="Helical" evidence="8">
    <location>
        <begin position="285"/>
        <end position="303"/>
    </location>
</feature>
<comment type="cofactor">
    <cofactor evidence="7">
        <name>Mg(2+)</name>
        <dbReference type="ChEBI" id="CHEBI:18420"/>
    </cofactor>
</comment>
<evidence type="ECO:0000256" key="7">
    <source>
        <dbReference type="PIRSR" id="PIRSR600715-1"/>
    </source>
</evidence>
<keyword evidence="6 8" id="KW-0472">Membrane</keyword>
<dbReference type="GO" id="GO:0044038">
    <property type="term" value="P:cell wall macromolecule biosynthetic process"/>
    <property type="evidence" value="ECO:0007669"/>
    <property type="project" value="TreeGrafter"/>
</dbReference>
<dbReference type="CDD" id="cd06853">
    <property type="entry name" value="GT_WecA_like"/>
    <property type="match status" value="1"/>
</dbReference>
<feature type="transmembrane region" description="Helical" evidence="8">
    <location>
        <begin position="101"/>
        <end position="119"/>
    </location>
</feature>
<dbReference type="GO" id="GO:0046872">
    <property type="term" value="F:metal ion binding"/>
    <property type="evidence" value="ECO:0007669"/>
    <property type="project" value="UniProtKB-KW"/>
</dbReference>
<dbReference type="GO" id="GO:0005886">
    <property type="term" value="C:plasma membrane"/>
    <property type="evidence" value="ECO:0007669"/>
    <property type="project" value="UniProtKB-SubCell"/>
</dbReference>
<evidence type="ECO:0000256" key="5">
    <source>
        <dbReference type="ARBA" id="ARBA00022989"/>
    </source>
</evidence>
<evidence type="ECO:0000313" key="9">
    <source>
        <dbReference type="EMBL" id="GIG75536.1"/>
    </source>
</evidence>
<dbReference type="Proteomes" id="UP000653674">
    <property type="component" value="Unassembled WGS sequence"/>
</dbReference>
<dbReference type="InterPro" id="IPR000715">
    <property type="entry name" value="Glycosyl_transferase_4"/>
</dbReference>
<reference evidence="9" key="1">
    <citation type="submission" date="2021-01" db="EMBL/GenBank/DDBJ databases">
        <title>Whole genome shotgun sequence of Planosporangium flavigriseum NBRC 105377.</title>
        <authorList>
            <person name="Komaki H."/>
            <person name="Tamura T."/>
        </authorList>
    </citation>
    <scope>NUCLEOTIDE SEQUENCE</scope>
    <source>
        <strain evidence="9">NBRC 105377</strain>
    </source>
</reference>
<sequence length="382" mass="38827">MIWPILVAGPAAMGLAGGLTEPLRRLALRLNLTDRPAAHKAHARPTPYLGGAAVAAGTLVPALFFAPTWALRPMVLLLGGLAVAVIGLLDDARSLRPGPRLAAEMTVAAALVGCGIRIPVSGNPWVDAVLTAVWVVVLTNSFNLLDNMDGAAASIAVATAGMLAALALSTGQPGVAILLICLAAAAAGFLCHNWPPARIFMGDTGSLFIGFLISGSAAAAIGAGGGAEGHPLRALTALVLVTFIATVDTSLVLISRRRAGRSWLAGGTDHVTHRLRLLGLTRSQVPWMLMAMATLTGALGVLVAGGVLLAPAVLAGVVAVGVTAVWLLLRVPVYPATVTEKPADSPGVRVDETIGSVFTQAMPLVGGQLVIDRAASERSAAL</sequence>
<feature type="binding site" evidence="7">
    <location>
        <position position="203"/>
    </location>
    <ligand>
        <name>Mg(2+)</name>
        <dbReference type="ChEBI" id="CHEBI:18420"/>
    </ligand>
</feature>
<keyword evidence="10" id="KW-1185">Reference proteome</keyword>
<comment type="subcellular location">
    <subcellularLocation>
        <location evidence="1">Cell membrane</location>
        <topology evidence="1">Multi-pass membrane protein</topology>
    </subcellularLocation>
</comment>
<evidence type="ECO:0000256" key="1">
    <source>
        <dbReference type="ARBA" id="ARBA00004651"/>
    </source>
</evidence>
<keyword evidence="2" id="KW-1003">Cell membrane</keyword>
<dbReference type="Pfam" id="PF00953">
    <property type="entry name" value="Glycos_transf_4"/>
    <property type="match status" value="1"/>
</dbReference>
<dbReference type="EMBL" id="BONU01000033">
    <property type="protein sequence ID" value="GIG75536.1"/>
    <property type="molecule type" value="Genomic_DNA"/>
</dbReference>
<feature type="transmembrane region" description="Helical" evidence="8">
    <location>
        <begin position="232"/>
        <end position="254"/>
    </location>
</feature>
<dbReference type="GO" id="GO:0009103">
    <property type="term" value="P:lipopolysaccharide biosynthetic process"/>
    <property type="evidence" value="ECO:0007669"/>
    <property type="project" value="TreeGrafter"/>
</dbReference>
<evidence type="ECO:0000256" key="4">
    <source>
        <dbReference type="ARBA" id="ARBA00022692"/>
    </source>
</evidence>
<dbReference type="AlphaFoldDB" id="A0A8J3PPZ5"/>
<dbReference type="PANTHER" id="PTHR22926:SF3">
    <property type="entry name" value="UNDECAPRENYL-PHOSPHATE ALPHA-N-ACETYLGLUCOSAMINYL 1-PHOSPHATE TRANSFERASE"/>
    <property type="match status" value="1"/>
</dbReference>
<evidence type="ECO:0000256" key="8">
    <source>
        <dbReference type="SAM" id="Phobius"/>
    </source>
</evidence>
<keyword evidence="3" id="KW-0808">Transferase</keyword>
<feature type="transmembrane region" description="Helical" evidence="8">
    <location>
        <begin position="152"/>
        <end position="169"/>
    </location>
</feature>
<feature type="transmembrane region" description="Helical" evidence="8">
    <location>
        <begin position="207"/>
        <end position="226"/>
    </location>
</feature>
<keyword evidence="7" id="KW-0460">Magnesium</keyword>
<dbReference type="RefSeq" id="WP_168079644.1">
    <property type="nucleotide sequence ID" value="NZ_BAAAQJ010000012.1"/>
</dbReference>
<dbReference type="PANTHER" id="PTHR22926">
    <property type="entry name" value="PHOSPHO-N-ACETYLMURAMOYL-PENTAPEPTIDE-TRANSFERASE"/>
    <property type="match status" value="1"/>
</dbReference>
<keyword evidence="7" id="KW-0479">Metal-binding</keyword>
<accession>A0A8J3PPZ5</accession>
<name>A0A8J3PPZ5_9ACTN</name>
<proteinExistence type="predicted"/>